<dbReference type="Proteomes" id="UP001059596">
    <property type="component" value="Unassembled WGS sequence"/>
</dbReference>
<dbReference type="Pfam" id="PF03357">
    <property type="entry name" value="Snf7"/>
    <property type="match status" value="1"/>
</dbReference>
<evidence type="ECO:0000256" key="8">
    <source>
        <dbReference type="SAM" id="Coils"/>
    </source>
</evidence>
<gene>
    <name evidence="10" type="ORF">M5D96_009590</name>
</gene>
<evidence type="ECO:0000256" key="9">
    <source>
        <dbReference type="SAM" id="MobiDB-lite"/>
    </source>
</evidence>
<sequence>MQQKRREPVQAVQVFGRKKTATAVAYCKRGNGLLKVNGRPLEQIEPKVLQYKLQEPLLLLGKEKFAGVDIRVRVSGGGHVAQIYAIRQAISKALVAFYQKYVDEASKKEIKDILVQYDRTLLVGDPRRCEPKKFGGPGARARYQKSYLMGALFGKSSKKTAPSRITDQDKAVLQLKQQRDRLKQYQKRIETQLENDRLMAKKCLQQGRKDRAKLLLRKKKYQESLLTNADKQLDNLEKLAADLEFAQVEMKVLDGLKAGNAALKKVHDMLDIDEVERIMDETREGIEKQQEIDAILTDVLTTQDEEDVLAELDALEAEEEQQKAVQLPEVPTEDLPTPAESETAEEPEKTKAISSKPKKVLVEA</sequence>
<reference evidence="10" key="1">
    <citation type="journal article" date="2023" name="Genome Biol. Evol.">
        <title>Long-read-based Genome Assembly of Drosophila gunungcola Reveals Fewer Chemosensory Genes in Flower-breeding Species.</title>
        <authorList>
            <person name="Negi A."/>
            <person name="Liao B.Y."/>
            <person name="Yeh S.D."/>
        </authorList>
    </citation>
    <scope>NUCLEOTIDE SEQUENCE</scope>
    <source>
        <strain evidence="10">Sukarami</strain>
    </source>
</reference>
<dbReference type="InterPro" id="IPR000754">
    <property type="entry name" value="Ribosomal_uS9"/>
</dbReference>
<comment type="caution">
    <text evidence="10">The sequence shown here is derived from an EMBL/GenBank/DDBJ whole genome shotgun (WGS) entry which is preliminary data.</text>
</comment>
<dbReference type="PROSITE" id="PS00360">
    <property type="entry name" value="RIBOSOMAL_S9"/>
    <property type="match status" value="1"/>
</dbReference>
<dbReference type="Gene3D" id="6.10.140.1230">
    <property type="match status" value="1"/>
</dbReference>
<evidence type="ECO:0000256" key="1">
    <source>
        <dbReference type="ARBA" id="ARBA00005251"/>
    </source>
</evidence>
<dbReference type="GO" id="GO:0006412">
    <property type="term" value="P:translation"/>
    <property type="evidence" value="ECO:0007669"/>
    <property type="project" value="InterPro"/>
</dbReference>
<keyword evidence="4 7" id="KW-0687">Ribonucleoprotein</keyword>
<proteinExistence type="inferred from homology"/>
<dbReference type="PANTHER" id="PTHR21569">
    <property type="entry name" value="RIBOSOMAL PROTEIN S9"/>
    <property type="match status" value="1"/>
</dbReference>
<dbReference type="AlphaFoldDB" id="A0A9Q0BMW6"/>
<dbReference type="GO" id="GO:0003735">
    <property type="term" value="F:structural constituent of ribosome"/>
    <property type="evidence" value="ECO:0007669"/>
    <property type="project" value="InterPro"/>
</dbReference>
<feature type="region of interest" description="Disordered" evidence="9">
    <location>
        <begin position="319"/>
        <end position="364"/>
    </location>
</feature>
<evidence type="ECO:0000256" key="2">
    <source>
        <dbReference type="ARBA" id="ARBA00006190"/>
    </source>
</evidence>
<evidence type="ECO:0000256" key="5">
    <source>
        <dbReference type="ARBA" id="ARBA00035259"/>
    </source>
</evidence>
<evidence type="ECO:0000313" key="11">
    <source>
        <dbReference type="Proteomes" id="UP001059596"/>
    </source>
</evidence>
<dbReference type="EMBL" id="JAMKOV010000012">
    <property type="protein sequence ID" value="KAI8037445.1"/>
    <property type="molecule type" value="Genomic_DNA"/>
</dbReference>
<evidence type="ECO:0000256" key="6">
    <source>
        <dbReference type="ARBA" id="ARBA00043019"/>
    </source>
</evidence>
<dbReference type="Gene3D" id="3.30.230.10">
    <property type="match status" value="1"/>
</dbReference>
<evidence type="ECO:0000256" key="7">
    <source>
        <dbReference type="RuleBase" id="RU003815"/>
    </source>
</evidence>
<accession>A0A9Q0BMW6</accession>
<dbReference type="GO" id="GO:0003723">
    <property type="term" value="F:RNA binding"/>
    <property type="evidence" value="ECO:0007669"/>
    <property type="project" value="TreeGrafter"/>
</dbReference>
<dbReference type="InterPro" id="IPR020568">
    <property type="entry name" value="Ribosomal_Su5_D2-typ_SF"/>
</dbReference>
<dbReference type="GO" id="GO:0022627">
    <property type="term" value="C:cytosolic small ribosomal subunit"/>
    <property type="evidence" value="ECO:0007669"/>
    <property type="project" value="TreeGrafter"/>
</dbReference>
<evidence type="ECO:0000256" key="3">
    <source>
        <dbReference type="ARBA" id="ARBA00022980"/>
    </source>
</evidence>
<comment type="similarity">
    <text evidence="2">Belongs to the SNF7 family.</text>
</comment>
<dbReference type="SUPFAM" id="SSF54211">
    <property type="entry name" value="Ribosomal protein S5 domain 2-like"/>
    <property type="match status" value="1"/>
</dbReference>
<dbReference type="InterPro" id="IPR014721">
    <property type="entry name" value="Ribsml_uS5_D2-typ_fold_subgr"/>
</dbReference>
<dbReference type="FunFam" id="3.30.230.10:FF:000184">
    <property type="entry name" value="40S ribosomal protein S16"/>
    <property type="match status" value="1"/>
</dbReference>
<keyword evidence="11" id="KW-1185">Reference proteome</keyword>
<evidence type="ECO:0000313" key="10">
    <source>
        <dbReference type="EMBL" id="KAI8037445.1"/>
    </source>
</evidence>
<dbReference type="InterPro" id="IPR005024">
    <property type="entry name" value="Snf7_fam"/>
</dbReference>
<keyword evidence="3 7" id="KW-0689">Ribosomal protein</keyword>
<organism evidence="10 11">
    <name type="scientific">Drosophila gunungcola</name>
    <name type="common">fruit fly</name>
    <dbReference type="NCBI Taxonomy" id="103775"/>
    <lineage>
        <taxon>Eukaryota</taxon>
        <taxon>Metazoa</taxon>
        <taxon>Ecdysozoa</taxon>
        <taxon>Arthropoda</taxon>
        <taxon>Hexapoda</taxon>
        <taxon>Insecta</taxon>
        <taxon>Pterygota</taxon>
        <taxon>Neoptera</taxon>
        <taxon>Endopterygota</taxon>
        <taxon>Diptera</taxon>
        <taxon>Brachycera</taxon>
        <taxon>Muscomorpha</taxon>
        <taxon>Ephydroidea</taxon>
        <taxon>Drosophilidae</taxon>
        <taxon>Drosophila</taxon>
        <taxon>Sophophora</taxon>
    </lineage>
</organism>
<feature type="coiled-coil region" evidence="8">
    <location>
        <begin position="168"/>
        <end position="195"/>
    </location>
</feature>
<keyword evidence="8" id="KW-0175">Coiled coil</keyword>
<name>A0A9Q0BMW6_9MUSC</name>
<comment type="similarity">
    <text evidence="1 7">Belongs to the universal ribosomal protein uS9 family.</text>
</comment>
<dbReference type="Pfam" id="PF00380">
    <property type="entry name" value="Ribosomal_S9"/>
    <property type="match status" value="1"/>
</dbReference>
<protein>
    <recommendedName>
        <fullName evidence="5">Small ribosomal subunit protein uS9</fullName>
    </recommendedName>
    <alternativeName>
        <fullName evidence="6">40S ribosomal protein S16</fullName>
    </alternativeName>
</protein>
<dbReference type="InterPro" id="IPR020574">
    <property type="entry name" value="Ribosomal_uS9_CS"/>
</dbReference>
<dbReference type="GO" id="GO:0000462">
    <property type="term" value="P:maturation of SSU-rRNA from tricistronic rRNA transcript (SSU-rRNA, 5.8S rRNA, LSU-rRNA)"/>
    <property type="evidence" value="ECO:0007669"/>
    <property type="project" value="TreeGrafter"/>
</dbReference>
<dbReference type="GO" id="GO:0007034">
    <property type="term" value="P:vacuolar transport"/>
    <property type="evidence" value="ECO:0007669"/>
    <property type="project" value="InterPro"/>
</dbReference>
<dbReference type="PANTHER" id="PTHR21569:SF16">
    <property type="entry name" value="RIBOSOMAL PROTEIN S16"/>
    <property type="match status" value="1"/>
</dbReference>
<evidence type="ECO:0000256" key="4">
    <source>
        <dbReference type="ARBA" id="ARBA00023274"/>
    </source>
</evidence>